<feature type="transmembrane region" description="Helical" evidence="1">
    <location>
        <begin position="160"/>
        <end position="184"/>
    </location>
</feature>
<evidence type="ECO:0000313" key="2">
    <source>
        <dbReference type="EMBL" id="ARP21501.1"/>
    </source>
</evidence>
<dbReference type="PANTHER" id="PTHR40115:SF1">
    <property type="entry name" value="INNER MEMBRANE PROTEIN WITH PEPSY TM HELIX"/>
    <property type="match status" value="1"/>
</dbReference>
<gene>
    <name evidence="2" type="ORF">K05K4_47850</name>
</gene>
<dbReference type="AlphaFoldDB" id="A0A1W6UU98"/>
<dbReference type="PANTHER" id="PTHR40115">
    <property type="entry name" value="INNER MEMBRANE PROTEIN WITH PEPSY TM HELIX"/>
    <property type="match status" value="1"/>
</dbReference>
<organism evidence="2">
    <name type="scientific">Vibrio alginolyticus</name>
    <dbReference type="NCBI Taxonomy" id="663"/>
    <lineage>
        <taxon>Bacteria</taxon>
        <taxon>Pseudomonadati</taxon>
        <taxon>Pseudomonadota</taxon>
        <taxon>Gammaproteobacteria</taxon>
        <taxon>Vibrionales</taxon>
        <taxon>Vibrionaceae</taxon>
        <taxon>Vibrio</taxon>
    </lineage>
</organism>
<evidence type="ECO:0000256" key="1">
    <source>
        <dbReference type="SAM" id="Phobius"/>
    </source>
</evidence>
<protein>
    <submittedName>
        <fullName evidence="2">PepSY-associated TM helix</fullName>
    </submittedName>
</protein>
<name>A0A1W6UU98_VIBAL</name>
<dbReference type="InterPro" id="IPR032307">
    <property type="entry name" value="PepSY_TM-like_2"/>
</dbReference>
<dbReference type="Pfam" id="PF16357">
    <property type="entry name" value="PepSY_TM_like_2"/>
    <property type="match status" value="1"/>
</dbReference>
<accession>A0A1W6UU98</accession>
<feature type="transmembrane region" description="Helical" evidence="1">
    <location>
        <begin position="21"/>
        <end position="41"/>
    </location>
</feature>
<feature type="transmembrane region" description="Helical" evidence="1">
    <location>
        <begin position="196"/>
        <end position="212"/>
    </location>
</feature>
<dbReference type="EMBL" id="CP017903">
    <property type="protein sequence ID" value="ARP21501.1"/>
    <property type="molecule type" value="Genomic_DNA"/>
</dbReference>
<keyword evidence="1" id="KW-0812">Transmembrane</keyword>
<proteinExistence type="predicted"/>
<keyword evidence="1" id="KW-1133">Transmembrane helix</keyword>
<keyword evidence="1" id="KW-0472">Membrane</keyword>
<reference evidence="2" key="1">
    <citation type="submission" date="2016-10" db="EMBL/GenBank/DDBJ databases">
        <title>The High Quality Genome of Vibrio alginolyticus K01M1.</title>
        <authorList>
            <person name="Wendling C."/>
            <person name="Chibani C.M."/>
            <person name="Hertel R."/>
            <person name="Sproer C."/>
            <person name="Bunk B."/>
            <person name="Overmann J."/>
            <person name="Roth O."/>
            <person name="Liesegang H."/>
        </authorList>
    </citation>
    <scope>NUCLEOTIDE SEQUENCE</scope>
    <source>
        <strain evidence="2">K05K4</strain>
    </source>
</reference>
<sequence length="213" mass="23855">MIVSMLLKSKGVQTWARRLHIYISMALLLVTLFFAVTGITLNRPELFERSEPIIQQHTLTVPHSVLFSHSDTFQPNREGLVAFLTKETELRGTPSALDVYTEVEQGELLLGELSMDFKGPGYNATVFIDMTTGAADVETTHYGIVALLNDLHKGRNSGGIWKWFIDVTALLMVFFVLTGVCLLLPKKKTLRTSMQWMSFGTLLSLVIYFVAVP</sequence>